<dbReference type="SUPFAM" id="SSF55154">
    <property type="entry name" value="CYTH-like phosphatases"/>
    <property type="match status" value="1"/>
</dbReference>
<evidence type="ECO:0000259" key="1">
    <source>
        <dbReference type="PROSITE" id="PS51707"/>
    </source>
</evidence>
<evidence type="ECO:0000259" key="2">
    <source>
        <dbReference type="PROSITE" id="PS51708"/>
    </source>
</evidence>
<dbReference type="RefSeq" id="WP_128599894.1">
    <property type="nucleotide sequence ID" value="NZ_MLFS01000007.1"/>
</dbReference>
<keyword evidence="4" id="KW-1185">Reference proteome</keyword>
<feature type="domain" description="CHAD" evidence="2">
    <location>
        <begin position="218"/>
        <end position="435"/>
    </location>
</feature>
<dbReference type="STRING" id="1076551.HA48_04000"/>
<dbReference type="EMBL" id="MLFS01000007">
    <property type="protein sequence ID" value="ORM74431.1"/>
    <property type="molecule type" value="Genomic_DNA"/>
</dbReference>
<dbReference type="InterPro" id="IPR033469">
    <property type="entry name" value="CYTH-like_dom_sf"/>
</dbReference>
<dbReference type="CDD" id="cd07756">
    <property type="entry name" value="CYTH-like_Pase_CHAD"/>
    <property type="match status" value="1"/>
</dbReference>
<accession>A0A1X1DD51</accession>
<dbReference type="Pfam" id="PF01928">
    <property type="entry name" value="CYTH"/>
    <property type="match status" value="1"/>
</dbReference>
<dbReference type="InterPro" id="IPR039013">
    <property type="entry name" value="YgiF"/>
</dbReference>
<organism evidence="3 4">
    <name type="scientific">Pantoea wallisii</name>
    <dbReference type="NCBI Taxonomy" id="1076551"/>
    <lineage>
        <taxon>Bacteria</taxon>
        <taxon>Pseudomonadati</taxon>
        <taxon>Pseudomonadota</taxon>
        <taxon>Gammaproteobacteria</taxon>
        <taxon>Enterobacterales</taxon>
        <taxon>Erwiniaceae</taxon>
        <taxon>Pantoea</taxon>
    </lineage>
</organism>
<dbReference type="PANTHER" id="PTHR39569:SF1">
    <property type="entry name" value="INORGANIC TRIPHOSPHATASE"/>
    <property type="match status" value="1"/>
</dbReference>
<dbReference type="PROSITE" id="PS51708">
    <property type="entry name" value="CHAD"/>
    <property type="match status" value="1"/>
</dbReference>
<dbReference type="GO" id="GO:0046872">
    <property type="term" value="F:metal ion binding"/>
    <property type="evidence" value="ECO:0007669"/>
    <property type="project" value="TreeGrafter"/>
</dbReference>
<dbReference type="InterPro" id="IPR023577">
    <property type="entry name" value="CYTH_domain"/>
</dbReference>
<dbReference type="PROSITE" id="PS51707">
    <property type="entry name" value="CYTH"/>
    <property type="match status" value="1"/>
</dbReference>
<dbReference type="SMART" id="SM01118">
    <property type="entry name" value="CYTH"/>
    <property type="match status" value="1"/>
</dbReference>
<sequence length="438" mass="49482">MTIEIELKFIATPQAAEKLAEKLAAWPHQHFAARELSNIYYETDDNQLRRWDMGLRIRGVDQRYEMTLKAAGKTLGGLHQRPEYNVDIDEPQLDIARLPAEIWPQGTDVSALQARLQPLFSTHFVREAWLVTFNDSEIEVAFDRGAVAAGELSEPLYEVELELKKGQRADMLQFAAELVAMGGLRLGSLSKAARGYQLAQGDAQRPLRALPLQKIAAKATVEQGMVNALSAALNHWQYHEEVWLRGNPAGKAAIAEALETLRQAFSLFGALVPRKANSELRQKLTRFEEQLEESDIDAETVCFSPCSVEAQLALTHWLVESQWQNWLDDKSKTKLQGSFKRFSDIMLGRINADLKETFVDVQLFNEFQDKATRLNRQLLAVHLLAGAYPAEEVYSWLAGWQELQHAIREKQERGLIQLVNLATRHAPFWLSSGAKAKP</sequence>
<proteinExistence type="predicted"/>
<gene>
    <name evidence="3" type="ORF">HA48_04000</name>
</gene>
<name>A0A1X1DD51_9GAMM</name>
<dbReference type="Gene3D" id="2.40.320.10">
    <property type="entry name" value="Hypothetical Protein Pfu-838710-001"/>
    <property type="match status" value="1"/>
</dbReference>
<dbReference type="GO" id="GO:0050355">
    <property type="term" value="F:inorganic triphosphate phosphatase activity"/>
    <property type="evidence" value="ECO:0007669"/>
    <property type="project" value="InterPro"/>
</dbReference>
<dbReference type="OrthoDB" id="3034217at2"/>
<feature type="domain" description="CYTH" evidence="1">
    <location>
        <begin position="2"/>
        <end position="202"/>
    </location>
</feature>
<comment type="caution">
    <text evidence="3">The sequence shown here is derived from an EMBL/GenBank/DDBJ whole genome shotgun (WGS) entry which is preliminary data.</text>
</comment>
<protein>
    <submittedName>
        <fullName evidence="3">Inorganic triphosphatase</fullName>
    </submittedName>
</protein>
<dbReference type="InterPro" id="IPR007899">
    <property type="entry name" value="CHAD_dom"/>
</dbReference>
<reference evidence="3 4" key="1">
    <citation type="journal article" date="2017" name="Antonie Van Leeuwenhoek">
        <title>Phylogenomic resolution of the bacterial genus Pantoea and its relationship with Erwinia and Tatumella.</title>
        <authorList>
            <person name="Palmer M."/>
            <person name="Steenkamp E.T."/>
            <person name="Coetzee M.P."/>
            <person name="Chan W.Y."/>
            <person name="van Zyl E."/>
            <person name="De Maayer P."/>
            <person name="Coutinho T.A."/>
            <person name="Blom J."/>
            <person name="Smits T.H."/>
            <person name="Duffy B."/>
            <person name="Venter S.N."/>
        </authorList>
    </citation>
    <scope>NUCLEOTIDE SEQUENCE [LARGE SCALE GENOMIC DNA]</scope>
    <source>
        <strain evidence="3 4">LMG 26277</strain>
    </source>
</reference>
<evidence type="ECO:0000313" key="3">
    <source>
        <dbReference type="EMBL" id="ORM74431.1"/>
    </source>
</evidence>
<dbReference type="Proteomes" id="UP000193104">
    <property type="component" value="Unassembled WGS sequence"/>
</dbReference>
<evidence type="ECO:0000313" key="4">
    <source>
        <dbReference type="Proteomes" id="UP000193104"/>
    </source>
</evidence>
<dbReference type="PANTHER" id="PTHR39569">
    <property type="entry name" value="INORGANIC TRIPHOSPHATASE"/>
    <property type="match status" value="1"/>
</dbReference>
<dbReference type="AlphaFoldDB" id="A0A1X1DD51"/>
<dbReference type="Pfam" id="PF05235">
    <property type="entry name" value="CHAD"/>
    <property type="match status" value="1"/>
</dbReference>